<dbReference type="EMBL" id="JACIDJ010000008">
    <property type="protein sequence ID" value="MBB3900103.1"/>
    <property type="molecule type" value="Genomic_DNA"/>
</dbReference>
<reference evidence="1 2" key="1">
    <citation type="submission" date="2020-08" db="EMBL/GenBank/DDBJ databases">
        <title>Genomic Encyclopedia of Type Strains, Phase IV (KMG-IV): sequencing the most valuable type-strain genomes for metagenomic binning, comparative biology and taxonomic classification.</title>
        <authorList>
            <person name="Goeker M."/>
        </authorList>
    </citation>
    <scope>NUCLEOTIDE SEQUENCE [LARGE SCALE GENOMIC DNA]</scope>
    <source>
        <strain evidence="1 2">DSM 19979</strain>
    </source>
</reference>
<evidence type="ECO:0000313" key="2">
    <source>
        <dbReference type="Proteomes" id="UP000553193"/>
    </source>
</evidence>
<name>A0A840AHP3_9PROT</name>
<proteinExistence type="predicted"/>
<gene>
    <name evidence="1" type="ORF">GGQ83_003573</name>
</gene>
<dbReference type="RefSeq" id="WP_184386336.1">
    <property type="nucleotide sequence ID" value="NZ_JACIDJ010000008.1"/>
</dbReference>
<keyword evidence="2" id="KW-1185">Reference proteome</keyword>
<protein>
    <submittedName>
        <fullName evidence="1">Uncharacterized protein</fullName>
    </submittedName>
</protein>
<sequence length="96" mass="10080">MSKPSTSTPPALLAAADDALSILNAADDRHLGDLESFAELLAHLVEKPDDTLTTSALAATAMSIHRHADGVAEALRSAVDLLREAVMQARTANHPK</sequence>
<organism evidence="1 2">
    <name type="scientific">Roseococcus suduntuyensis</name>
    <dbReference type="NCBI Taxonomy" id="455361"/>
    <lineage>
        <taxon>Bacteria</taxon>
        <taxon>Pseudomonadati</taxon>
        <taxon>Pseudomonadota</taxon>
        <taxon>Alphaproteobacteria</taxon>
        <taxon>Acetobacterales</taxon>
        <taxon>Roseomonadaceae</taxon>
        <taxon>Roseococcus</taxon>
    </lineage>
</organism>
<accession>A0A840AHP3</accession>
<dbReference type="Proteomes" id="UP000553193">
    <property type="component" value="Unassembled WGS sequence"/>
</dbReference>
<dbReference type="AlphaFoldDB" id="A0A840AHP3"/>
<comment type="caution">
    <text evidence="1">The sequence shown here is derived from an EMBL/GenBank/DDBJ whole genome shotgun (WGS) entry which is preliminary data.</text>
</comment>
<evidence type="ECO:0000313" key="1">
    <source>
        <dbReference type="EMBL" id="MBB3900103.1"/>
    </source>
</evidence>